<dbReference type="KEGG" id="tum:CBW65_17025"/>
<dbReference type="RefSeq" id="WP_087457830.1">
    <property type="nucleotide sequence ID" value="NZ_CP021434.1"/>
</dbReference>
<evidence type="ECO:0000313" key="13">
    <source>
        <dbReference type="EMBL" id="ARU62471.1"/>
    </source>
</evidence>
<proteinExistence type="inferred from homology"/>
<keyword evidence="5 12" id="KW-1003">Cell membrane</keyword>
<dbReference type="Gene3D" id="6.10.250.2080">
    <property type="match status" value="1"/>
</dbReference>
<keyword evidence="4 12" id="KW-0813">Transport</keyword>
<evidence type="ECO:0000256" key="7">
    <source>
        <dbReference type="ARBA" id="ARBA00022795"/>
    </source>
</evidence>
<feature type="transmembrane region" description="Helical" evidence="12">
    <location>
        <begin position="147"/>
        <end position="166"/>
    </location>
</feature>
<keyword evidence="13" id="KW-0969">Cilium</keyword>
<organism evidence="13 14">
    <name type="scientific">Tumebacillus avium</name>
    <dbReference type="NCBI Taxonomy" id="1903704"/>
    <lineage>
        <taxon>Bacteria</taxon>
        <taxon>Bacillati</taxon>
        <taxon>Bacillota</taxon>
        <taxon>Bacilli</taxon>
        <taxon>Bacillales</taxon>
        <taxon>Alicyclobacillaceae</taxon>
        <taxon>Tumebacillus</taxon>
    </lineage>
</organism>
<dbReference type="GO" id="GO:0005886">
    <property type="term" value="C:plasma membrane"/>
    <property type="evidence" value="ECO:0007669"/>
    <property type="project" value="UniProtKB-SubCell"/>
</dbReference>
<name>A0A1Y0IPL0_9BACL</name>
<feature type="transmembrane region" description="Helical" evidence="12">
    <location>
        <begin position="186"/>
        <end position="215"/>
    </location>
</feature>
<evidence type="ECO:0000256" key="9">
    <source>
        <dbReference type="ARBA" id="ARBA00022989"/>
    </source>
</evidence>
<evidence type="ECO:0000256" key="6">
    <source>
        <dbReference type="ARBA" id="ARBA00022692"/>
    </source>
</evidence>
<feature type="transmembrane region" description="Helical" evidence="12">
    <location>
        <begin position="40"/>
        <end position="62"/>
    </location>
</feature>
<evidence type="ECO:0000256" key="11">
    <source>
        <dbReference type="ARBA" id="ARBA00023225"/>
    </source>
</evidence>
<dbReference type="EMBL" id="CP021434">
    <property type="protein sequence ID" value="ARU62471.1"/>
    <property type="molecule type" value="Genomic_DNA"/>
</dbReference>
<evidence type="ECO:0000313" key="14">
    <source>
        <dbReference type="Proteomes" id="UP000195437"/>
    </source>
</evidence>
<evidence type="ECO:0000256" key="5">
    <source>
        <dbReference type="ARBA" id="ARBA00022475"/>
    </source>
</evidence>
<keyword evidence="6 12" id="KW-0812">Transmembrane</keyword>
<dbReference type="OrthoDB" id="9807950at2"/>
<keyword evidence="8 12" id="KW-0653">Protein transport</keyword>
<dbReference type="NCBIfam" id="TIGR00328">
    <property type="entry name" value="flhB"/>
    <property type="match status" value="1"/>
</dbReference>
<comment type="subcellular location">
    <subcellularLocation>
        <location evidence="1">Cell membrane</location>
        <topology evidence="1">Multi-pass membrane protein</topology>
    </subcellularLocation>
</comment>
<dbReference type="AlphaFoldDB" id="A0A1Y0IPL0"/>
<keyword evidence="11 12" id="KW-1006">Bacterial flagellum protein export</keyword>
<dbReference type="PANTHER" id="PTHR30531">
    <property type="entry name" value="FLAGELLAR BIOSYNTHETIC PROTEIN FLHB"/>
    <property type="match status" value="1"/>
</dbReference>
<dbReference type="GO" id="GO:0044780">
    <property type="term" value="P:bacterial-type flagellum assembly"/>
    <property type="evidence" value="ECO:0007669"/>
    <property type="project" value="InterPro"/>
</dbReference>
<accession>A0A1Y0IPL0</accession>
<dbReference type="InterPro" id="IPR006135">
    <property type="entry name" value="T3SS_substrate_exporter"/>
</dbReference>
<dbReference type="Pfam" id="PF01312">
    <property type="entry name" value="Bac_export_2"/>
    <property type="match status" value="1"/>
</dbReference>
<evidence type="ECO:0000256" key="10">
    <source>
        <dbReference type="ARBA" id="ARBA00023136"/>
    </source>
</evidence>
<keyword evidence="7 12" id="KW-1005">Bacterial flagellum biogenesis</keyword>
<sequence>MICLDLQLFAGEKTEKATPKKRQDARQKGQVARSQEFGQAIVLLIGLFCLKLMSGTFLTELVEQFRVRLSGGLSYQLSEQTIAPLFLDLTLTVAMLVLPIGGAVMVIGGFVAYFQVGSLFTMKPLMPDIKKIDPIQGFKRMFSMRTFVELLKSLLKMTIVSVIVYLELMSDWKRVSQLGSMEVLDMLSVVGSLAFDIFWKVGVAILVLAIFDLFYQRFDFEKNLRMSKQEVKEEYKQTEGSPEIKGKIKERQRQMAMRRMMADVPQADVVITNPTHYAIAIKYDAEKMEAPQVVAKGIDETAQRIKKVAKEANVVMVENRPLAQTLYKTVEIGESVPGELFQAVAEVLAYVYRLKGKV</sequence>
<dbReference type="PRINTS" id="PR00950">
    <property type="entry name" value="TYPE3IMSPROT"/>
</dbReference>
<dbReference type="Gene3D" id="3.40.1690.10">
    <property type="entry name" value="secretion proteins EscU"/>
    <property type="match status" value="1"/>
</dbReference>
<dbReference type="InterPro" id="IPR029025">
    <property type="entry name" value="T3SS_substrate_exporter_C"/>
</dbReference>
<comment type="similarity">
    <text evidence="2 12">Belongs to the type III secretion exporter family.</text>
</comment>
<keyword evidence="13" id="KW-0282">Flagellum</keyword>
<evidence type="ECO:0000256" key="12">
    <source>
        <dbReference type="RuleBase" id="RU364091"/>
    </source>
</evidence>
<gene>
    <name evidence="12" type="primary">flhB</name>
    <name evidence="13" type="ORF">CBW65_17025</name>
</gene>
<dbReference type="GO" id="GO:0009306">
    <property type="term" value="P:protein secretion"/>
    <property type="evidence" value="ECO:0007669"/>
    <property type="project" value="InterPro"/>
</dbReference>
<evidence type="ECO:0000256" key="1">
    <source>
        <dbReference type="ARBA" id="ARBA00004651"/>
    </source>
</evidence>
<dbReference type="FunFam" id="3.40.1690.10:FF:000001">
    <property type="entry name" value="Flagellar biosynthetic protein FlhB"/>
    <property type="match status" value="1"/>
</dbReference>
<evidence type="ECO:0000256" key="8">
    <source>
        <dbReference type="ARBA" id="ARBA00022927"/>
    </source>
</evidence>
<evidence type="ECO:0000256" key="4">
    <source>
        <dbReference type="ARBA" id="ARBA00022448"/>
    </source>
</evidence>
<dbReference type="PANTHER" id="PTHR30531:SF12">
    <property type="entry name" value="FLAGELLAR BIOSYNTHETIC PROTEIN FLHB"/>
    <property type="match status" value="1"/>
</dbReference>
<dbReference type="InterPro" id="IPR006136">
    <property type="entry name" value="FlhB"/>
</dbReference>
<keyword evidence="13" id="KW-0966">Cell projection</keyword>
<keyword evidence="14" id="KW-1185">Reference proteome</keyword>
<comment type="function">
    <text evidence="12">Required for formation of the rod structure in the basal body of the flagellar apparatus. Together with FliI and FliH, may constitute the export apparatus of flagellin.</text>
</comment>
<keyword evidence="10 12" id="KW-0472">Membrane</keyword>
<keyword evidence="9 12" id="KW-1133">Transmembrane helix</keyword>
<evidence type="ECO:0000256" key="2">
    <source>
        <dbReference type="ARBA" id="ARBA00010690"/>
    </source>
</evidence>
<comment type="caution">
    <text evidence="12">Lacks conserved residue(s) required for the propagation of feature annotation.</text>
</comment>
<dbReference type="SUPFAM" id="SSF160544">
    <property type="entry name" value="EscU C-terminal domain-like"/>
    <property type="match status" value="1"/>
</dbReference>
<reference evidence="14" key="1">
    <citation type="submission" date="2017-05" db="EMBL/GenBank/DDBJ databases">
        <authorList>
            <person name="Sung H."/>
        </authorList>
    </citation>
    <scope>NUCLEOTIDE SEQUENCE [LARGE SCALE GENOMIC DNA]</scope>
    <source>
        <strain evidence="14">AR23208</strain>
    </source>
</reference>
<protein>
    <recommendedName>
        <fullName evidence="3 12">Flagellar biosynthetic protein FlhB</fullName>
    </recommendedName>
</protein>
<evidence type="ECO:0000256" key="3">
    <source>
        <dbReference type="ARBA" id="ARBA00021622"/>
    </source>
</evidence>
<dbReference type="Proteomes" id="UP000195437">
    <property type="component" value="Chromosome"/>
</dbReference>